<organism evidence="10 11">
    <name type="scientific">Nocardiopsis suaedae</name>
    <dbReference type="NCBI Taxonomy" id="3018444"/>
    <lineage>
        <taxon>Bacteria</taxon>
        <taxon>Bacillati</taxon>
        <taxon>Actinomycetota</taxon>
        <taxon>Actinomycetes</taxon>
        <taxon>Streptosporangiales</taxon>
        <taxon>Nocardiopsidaceae</taxon>
        <taxon>Nocardiopsis</taxon>
    </lineage>
</organism>
<evidence type="ECO:0000256" key="3">
    <source>
        <dbReference type="ARBA" id="ARBA00022448"/>
    </source>
</evidence>
<feature type="signal peptide" evidence="9">
    <location>
        <begin position="1"/>
        <end position="27"/>
    </location>
</feature>
<feature type="transmembrane region" description="Helical" evidence="8">
    <location>
        <begin position="66"/>
        <end position="84"/>
    </location>
</feature>
<reference evidence="10" key="1">
    <citation type="submission" date="2023-01" db="EMBL/GenBank/DDBJ databases">
        <title>Draft genome sequence of Nocardiopsis sp. LSu2-4 isolated from halophytes.</title>
        <authorList>
            <person name="Duangmal K."/>
            <person name="Chantavorakit T."/>
        </authorList>
    </citation>
    <scope>NUCLEOTIDE SEQUENCE</scope>
    <source>
        <strain evidence="10">LSu2-4</strain>
    </source>
</reference>
<keyword evidence="4" id="KW-1003">Cell membrane</keyword>
<dbReference type="RefSeq" id="WP_270676398.1">
    <property type="nucleotide sequence ID" value="NZ_JAQFWP010000006.1"/>
</dbReference>
<evidence type="ECO:0000256" key="7">
    <source>
        <dbReference type="ARBA" id="ARBA00023136"/>
    </source>
</evidence>
<gene>
    <name evidence="10" type="ORF">O4U47_05265</name>
</gene>
<feature type="transmembrane region" description="Helical" evidence="8">
    <location>
        <begin position="180"/>
        <end position="197"/>
    </location>
</feature>
<comment type="subcellular location">
    <subcellularLocation>
        <location evidence="1">Cell membrane</location>
        <topology evidence="1">Multi-pass membrane protein</topology>
    </subcellularLocation>
</comment>
<name>A0ABT4TH46_9ACTN</name>
<protein>
    <submittedName>
        <fullName evidence="10">Iron chelate uptake ABC transporter family permease subunit</fullName>
    </submittedName>
</protein>
<evidence type="ECO:0000256" key="6">
    <source>
        <dbReference type="ARBA" id="ARBA00022989"/>
    </source>
</evidence>
<accession>A0ABT4TH46</accession>
<proteinExistence type="inferred from homology"/>
<evidence type="ECO:0000256" key="5">
    <source>
        <dbReference type="ARBA" id="ARBA00022692"/>
    </source>
</evidence>
<dbReference type="Proteomes" id="UP001165685">
    <property type="component" value="Unassembled WGS sequence"/>
</dbReference>
<feature type="transmembrane region" description="Helical" evidence="8">
    <location>
        <begin position="122"/>
        <end position="141"/>
    </location>
</feature>
<comment type="similarity">
    <text evidence="2">Belongs to the binding-protein-dependent transport system permease family. FecCD subfamily.</text>
</comment>
<dbReference type="PANTHER" id="PTHR30472:SF37">
    <property type="entry name" value="FE(3+) DICITRATE TRANSPORT SYSTEM PERMEASE PROTEIN FECD-RELATED"/>
    <property type="match status" value="1"/>
</dbReference>
<keyword evidence="9" id="KW-0732">Signal</keyword>
<dbReference type="InterPro" id="IPR000522">
    <property type="entry name" value="ABC_transptr_permease_BtuC"/>
</dbReference>
<evidence type="ECO:0000313" key="10">
    <source>
        <dbReference type="EMBL" id="MDA2803911.1"/>
    </source>
</evidence>
<evidence type="ECO:0000256" key="2">
    <source>
        <dbReference type="ARBA" id="ARBA00007935"/>
    </source>
</evidence>
<evidence type="ECO:0000256" key="9">
    <source>
        <dbReference type="SAM" id="SignalP"/>
    </source>
</evidence>
<keyword evidence="3" id="KW-0813">Transport</keyword>
<sequence>MLGGRSPARAAAAGATAALLAASSAAALMVGEYPVAWRELARALAAPGGQPGSVGFIVWELRVPRLVAGAAAGAVFAAAAVLLQGAWGSRALDVRLLGMGGGAVLGAVLAGPVGQAGPGERAAAAVAGALAAGALVTVVLRRAGAGWGPGRRAVAGASADAVLTAAAVAAAVRAAGGWEAAWPGLAWVAVGTLSGALEQVLVLGVLCAGAVAAVLVLSAPGGPGGGPWAAVVPAAVLCGLGTALAGPLLLAGLPGAVAGAWIGRGRPARSVAAAVPVGACTVLVCDVVLRSAGEWAEPAVGLATGAVGAVVLAAAAAVGRAPGARRSEPREAVR</sequence>
<keyword evidence="7 8" id="KW-0472">Membrane</keyword>
<comment type="caution">
    <text evidence="10">The sequence shown here is derived from an EMBL/GenBank/DDBJ whole genome shotgun (WGS) entry which is preliminary data.</text>
</comment>
<dbReference type="Pfam" id="PF01032">
    <property type="entry name" value="FecCD"/>
    <property type="match status" value="1"/>
</dbReference>
<feature type="transmembrane region" description="Helical" evidence="8">
    <location>
        <begin position="299"/>
        <end position="318"/>
    </location>
</feature>
<feature type="chain" id="PRO_5045132279" evidence="9">
    <location>
        <begin position="28"/>
        <end position="334"/>
    </location>
</feature>
<evidence type="ECO:0000313" key="11">
    <source>
        <dbReference type="Proteomes" id="UP001165685"/>
    </source>
</evidence>
<dbReference type="EMBL" id="JAQFWP010000006">
    <property type="protein sequence ID" value="MDA2803911.1"/>
    <property type="molecule type" value="Genomic_DNA"/>
</dbReference>
<dbReference type="PANTHER" id="PTHR30472">
    <property type="entry name" value="FERRIC ENTEROBACTIN TRANSPORT SYSTEM PERMEASE PROTEIN"/>
    <property type="match status" value="1"/>
</dbReference>
<feature type="transmembrane region" description="Helical" evidence="8">
    <location>
        <begin position="271"/>
        <end position="293"/>
    </location>
</feature>
<feature type="transmembrane region" description="Helical" evidence="8">
    <location>
        <begin position="96"/>
        <end position="116"/>
    </location>
</feature>
<keyword evidence="11" id="KW-1185">Reference proteome</keyword>
<keyword evidence="5 8" id="KW-0812">Transmembrane</keyword>
<evidence type="ECO:0000256" key="8">
    <source>
        <dbReference type="SAM" id="Phobius"/>
    </source>
</evidence>
<dbReference type="SUPFAM" id="SSF81345">
    <property type="entry name" value="ABC transporter involved in vitamin B12 uptake, BtuC"/>
    <property type="match status" value="1"/>
</dbReference>
<keyword evidence="6 8" id="KW-1133">Transmembrane helix</keyword>
<feature type="transmembrane region" description="Helical" evidence="8">
    <location>
        <begin position="153"/>
        <end position="174"/>
    </location>
</feature>
<dbReference type="InterPro" id="IPR037294">
    <property type="entry name" value="ABC_BtuC-like"/>
</dbReference>
<dbReference type="Gene3D" id="1.10.3470.10">
    <property type="entry name" value="ABC transporter involved in vitamin B12 uptake, BtuC"/>
    <property type="match status" value="1"/>
</dbReference>
<evidence type="ECO:0000256" key="1">
    <source>
        <dbReference type="ARBA" id="ARBA00004651"/>
    </source>
</evidence>
<evidence type="ECO:0000256" key="4">
    <source>
        <dbReference type="ARBA" id="ARBA00022475"/>
    </source>
</evidence>